<dbReference type="InterPro" id="IPR012678">
    <property type="entry name" value="Ribosomal_uL23/eL15/eS24_sf"/>
</dbReference>
<comment type="similarity">
    <text evidence="1 4">Belongs to the universal ribosomal protein uL23 family.</text>
</comment>
<name>A0A3T0U5W7_9MONI</name>
<evidence type="ECO:0000256" key="3">
    <source>
        <dbReference type="ARBA" id="ARBA00023274"/>
    </source>
</evidence>
<dbReference type="EMBL" id="MH648610">
    <property type="protein sequence ID" value="AZZ71290.1"/>
    <property type="molecule type" value="Genomic_DNA"/>
</dbReference>
<keyword evidence="5" id="KW-0934">Plastid</keyword>
<dbReference type="GO" id="GO:0019843">
    <property type="term" value="F:rRNA binding"/>
    <property type="evidence" value="ECO:0007669"/>
    <property type="project" value="UniProtKB-UniRule"/>
</dbReference>
<keyword evidence="2 4" id="KW-0689">Ribosomal protein</keyword>
<evidence type="ECO:0000256" key="2">
    <source>
        <dbReference type="ARBA" id="ARBA00022980"/>
    </source>
</evidence>
<comment type="subcellular location">
    <subcellularLocation>
        <location evidence="4">Plastid</location>
        <location evidence="4">Chloroplast</location>
    </subcellularLocation>
</comment>
<evidence type="ECO:0000313" key="5">
    <source>
        <dbReference type="EMBL" id="AZZ71290.1"/>
    </source>
</evidence>
<accession>A0A3T0U5W7</accession>
<dbReference type="GO" id="GO:0005840">
    <property type="term" value="C:ribosome"/>
    <property type="evidence" value="ECO:0007669"/>
    <property type="project" value="UniProtKB-KW"/>
</dbReference>
<reference evidence="5" key="1">
    <citation type="journal article" date="2018" name="J. Plant Res.">
        <title>Full plastome sequence of the fern Vandenboschia speciosa (Hymenophyllales): structural singularities and evolutionary insights.</title>
        <authorList>
            <person name="Ruiz-Ruano F.J."/>
            <person name="Navarro-Dominguez B."/>
            <person name="Camacho J.P."/>
            <person name="Garrido-Ramos M.A."/>
        </authorList>
    </citation>
    <scope>NUCLEOTIDE SEQUENCE</scope>
</reference>
<evidence type="ECO:0000256" key="1">
    <source>
        <dbReference type="ARBA" id="ARBA00006700"/>
    </source>
</evidence>
<dbReference type="InterPro" id="IPR013025">
    <property type="entry name" value="Ribosomal_uL23-like"/>
</dbReference>
<keyword evidence="5" id="KW-0150">Chloroplast</keyword>
<sequence length="91" mass="11081">MDNLKNQVLTEKTIRLLQQNQYTFNVTLQSRKTDIKDWIEQFFNVKVKSINSHRLPIKKKKGNRTPRHSVYRKRMIITLRENYSIPFFLNE</sequence>
<evidence type="ECO:0000256" key="4">
    <source>
        <dbReference type="HAMAP-Rule" id="MF_01369"/>
    </source>
</evidence>
<protein>
    <recommendedName>
        <fullName evidence="4">Large ribosomal subunit protein uL23c</fullName>
    </recommendedName>
</protein>
<comment type="subunit">
    <text evidence="4">Part of the 50S ribosomal subunit.</text>
</comment>
<dbReference type="RefSeq" id="YP_009560165.1">
    <property type="nucleotide sequence ID" value="NC_041000.1"/>
</dbReference>
<geneLocation type="chloroplast" evidence="5"/>
<dbReference type="GO" id="GO:0003735">
    <property type="term" value="F:structural constituent of ribosome"/>
    <property type="evidence" value="ECO:0007669"/>
    <property type="project" value="InterPro"/>
</dbReference>
<dbReference type="GO" id="GO:0006412">
    <property type="term" value="P:translation"/>
    <property type="evidence" value="ECO:0007669"/>
    <property type="project" value="UniProtKB-UniRule"/>
</dbReference>
<dbReference type="PANTHER" id="PTHR11620">
    <property type="entry name" value="60S RIBOSOMAL PROTEIN L23A"/>
    <property type="match status" value="1"/>
</dbReference>
<comment type="function">
    <text evidence="4">Binds to 23S rRNA.</text>
</comment>
<organism evidence="5">
    <name type="scientific">Trichomanes speciosum</name>
    <dbReference type="NCBI Taxonomy" id="85337"/>
    <lineage>
        <taxon>Eukaryota</taxon>
        <taxon>Viridiplantae</taxon>
        <taxon>Streptophyta</taxon>
        <taxon>Embryophyta</taxon>
        <taxon>Tracheophyta</taxon>
        <taxon>Polypodiopsida</taxon>
        <taxon>Polypodiidae</taxon>
        <taxon>Hymenophyllales</taxon>
        <taxon>Hymenophyllaceae</taxon>
        <taxon>Trichomanoideae</taxon>
        <taxon>Trichomanes</taxon>
    </lineage>
</organism>
<dbReference type="Pfam" id="PF00276">
    <property type="entry name" value="Ribosomal_L23"/>
    <property type="match status" value="1"/>
</dbReference>
<dbReference type="GO" id="GO:0009507">
    <property type="term" value="C:chloroplast"/>
    <property type="evidence" value="ECO:0007669"/>
    <property type="project" value="UniProtKB-SubCell"/>
</dbReference>
<dbReference type="InterPro" id="IPR012677">
    <property type="entry name" value="Nucleotide-bd_a/b_plait_sf"/>
</dbReference>
<dbReference type="AlphaFoldDB" id="A0A3T0U5W7"/>
<dbReference type="SUPFAM" id="SSF54189">
    <property type="entry name" value="Ribosomal proteins S24e, L23 and L15e"/>
    <property type="match status" value="1"/>
</dbReference>
<proteinExistence type="inferred from homology"/>
<dbReference type="Gene3D" id="3.30.70.330">
    <property type="match status" value="1"/>
</dbReference>
<dbReference type="GeneID" id="39120862"/>
<dbReference type="HAMAP" id="MF_01369_B">
    <property type="entry name" value="Ribosomal_uL23_B"/>
    <property type="match status" value="1"/>
</dbReference>
<dbReference type="GO" id="GO:1990904">
    <property type="term" value="C:ribonucleoprotein complex"/>
    <property type="evidence" value="ECO:0007669"/>
    <property type="project" value="UniProtKB-KW"/>
</dbReference>
<keyword evidence="4" id="KW-0699">rRNA-binding</keyword>
<keyword evidence="3 4" id="KW-0687">Ribonucleoprotein</keyword>
<gene>
    <name evidence="4 5" type="primary">rpl23</name>
</gene>
<keyword evidence="4" id="KW-0694">RNA-binding</keyword>